<gene>
    <name evidence="1" type="ORF">KIN20_029237</name>
</gene>
<organism evidence="1 2">
    <name type="scientific">Parelaphostrongylus tenuis</name>
    <name type="common">Meningeal worm</name>
    <dbReference type="NCBI Taxonomy" id="148309"/>
    <lineage>
        <taxon>Eukaryota</taxon>
        <taxon>Metazoa</taxon>
        <taxon>Ecdysozoa</taxon>
        <taxon>Nematoda</taxon>
        <taxon>Chromadorea</taxon>
        <taxon>Rhabditida</taxon>
        <taxon>Rhabditina</taxon>
        <taxon>Rhabditomorpha</taxon>
        <taxon>Strongyloidea</taxon>
        <taxon>Metastrongylidae</taxon>
        <taxon>Parelaphostrongylus</taxon>
    </lineage>
</organism>
<proteinExistence type="predicted"/>
<accession>A0AAD5WFC0</accession>
<dbReference type="EMBL" id="JAHQIW010006100">
    <property type="protein sequence ID" value="KAJ1368164.1"/>
    <property type="molecule type" value="Genomic_DNA"/>
</dbReference>
<dbReference type="Proteomes" id="UP001196413">
    <property type="component" value="Unassembled WGS sequence"/>
</dbReference>
<keyword evidence="2" id="KW-1185">Reference proteome</keyword>
<evidence type="ECO:0000313" key="2">
    <source>
        <dbReference type="Proteomes" id="UP001196413"/>
    </source>
</evidence>
<dbReference type="AlphaFoldDB" id="A0AAD5WFC0"/>
<comment type="caution">
    <text evidence="1">The sequence shown here is derived from an EMBL/GenBank/DDBJ whole genome shotgun (WGS) entry which is preliminary data.</text>
</comment>
<protein>
    <submittedName>
        <fullName evidence="1">Uncharacterized protein</fullName>
    </submittedName>
</protein>
<evidence type="ECO:0000313" key="1">
    <source>
        <dbReference type="EMBL" id="KAJ1368164.1"/>
    </source>
</evidence>
<reference evidence="1" key="1">
    <citation type="submission" date="2021-06" db="EMBL/GenBank/DDBJ databases">
        <title>Parelaphostrongylus tenuis whole genome reference sequence.</title>
        <authorList>
            <person name="Garwood T.J."/>
            <person name="Larsen P.A."/>
            <person name="Fountain-Jones N.M."/>
            <person name="Garbe J.R."/>
            <person name="Macchietto M.G."/>
            <person name="Kania S.A."/>
            <person name="Gerhold R.W."/>
            <person name="Richards J.E."/>
            <person name="Wolf T.M."/>
        </authorList>
    </citation>
    <scope>NUCLEOTIDE SEQUENCE</scope>
    <source>
        <strain evidence="1">MNPRO001-30</strain>
        <tissue evidence="1">Meninges</tissue>
    </source>
</reference>
<name>A0AAD5WFC0_PARTN</name>
<sequence>MSGKTLLELKPDRLRRNVGTDGEPLQSIENGATFLERILMSAVCQELLQCWQDCEAMAQ</sequence>